<sequence length="160" mass="17987">FGMASGSDTVKDRVTRPEEFVGTPLVKDSVCLAAQCAESAQCLAALRKSLEDFMAATDSKFTATVIDMESLVDVFKSNIRDIEEDVSLLKKVLHLKNLENFLWDMDQYFKVACISEEEKVTVTCMVSDDVSAWQPKIETWTTLSKELRDQFLRNNTSSLS</sequence>
<accession>A0A251R0N0</accession>
<dbReference type="Gramene" id="ONI29622">
    <property type="protein sequence ID" value="ONI29622"/>
    <property type="gene ID" value="PRUPE_1G206200"/>
</dbReference>
<organism evidence="1 2">
    <name type="scientific">Prunus persica</name>
    <name type="common">Peach</name>
    <name type="synonym">Amygdalus persica</name>
    <dbReference type="NCBI Taxonomy" id="3760"/>
    <lineage>
        <taxon>Eukaryota</taxon>
        <taxon>Viridiplantae</taxon>
        <taxon>Streptophyta</taxon>
        <taxon>Embryophyta</taxon>
        <taxon>Tracheophyta</taxon>
        <taxon>Spermatophyta</taxon>
        <taxon>Magnoliopsida</taxon>
        <taxon>eudicotyledons</taxon>
        <taxon>Gunneridae</taxon>
        <taxon>Pentapetalae</taxon>
        <taxon>rosids</taxon>
        <taxon>fabids</taxon>
        <taxon>Rosales</taxon>
        <taxon>Rosaceae</taxon>
        <taxon>Amygdaloideae</taxon>
        <taxon>Amygdaleae</taxon>
        <taxon>Prunus</taxon>
    </lineage>
</organism>
<protein>
    <submittedName>
        <fullName evidence="1">Uncharacterized protein</fullName>
    </submittedName>
</protein>
<name>A0A251R0N0_PRUPE</name>
<keyword evidence="2" id="KW-1185">Reference proteome</keyword>
<evidence type="ECO:0000313" key="1">
    <source>
        <dbReference type="EMBL" id="ONI29622.1"/>
    </source>
</evidence>
<dbReference type="AlphaFoldDB" id="A0A251R0N0"/>
<evidence type="ECO:0000313" key="2">
    <source>
        <dbReference type="Proteomes" id="UP000006882"/>
    </source>
</evidence>
<feature type="non-terminal residue" evidence="1">
    <location>
        <position position="160"/>
    </location>
</feature>
<dbReference type="Proteomes" id="UP000006882">
    <property type="component" value="Chromosome G1"/>
</dbReference>
<gene>
    <name evidence="1" type="ORF">PRUPE_1G206200</name>
</gene>
<proteinExistence type="predicted"/>
<reference evidence="1 2" key="1">
    <citation type="journal article" date="2013" name="Nat. Genet.">
        <title>The high-quality draft genome of peach (Prunus persica) identifies unique patterns of genetic diversity, domestication and genome evolution.</title>
        <authorList>
            <consortium name="International Peach Genome Initiative"/>
            <person name="Verde I."/>
            <person name="Abbott A.G."/>
            <person name="Scalabrin S."/>
            <person name="Jung S."/>
            <person name="Shu S."/>
            <person name="Marroni F."/>
            <person name="Zhebentyayeva T."/>
            <person name="Dettori M.T."/>
            <person name="Grimwood J."/>
            <person name="Cattonaro F."/>
            <person name="Zuccolo A."/>
            <person name="Rossini L."/>
            <person name="Jenkins J."/>
            <person name="Vendramin E."/>
            <person name="Meisel L.A."/>
            <person name="Decroocq V."/>
            <person name="Sosinski B."/>
            <person name="Prochnik S."/>
            <person name="Mitros T."/>
            <person name="Policriti A."/>
            <person name="Cipriani G."/>
            <person name="Dondini L."/>
            <person name="Ficklin S."/>
            <person name="Goodstein D.M."/>
            <person name="Xuan P."/>
            <person name="Del Fabbro C."/>
            <person name="Aramini V."/>
            <person name="Copetti D."/>
            <person name="Gonzalez S."/>
            <person name="Horner D.S."/>
            <person name="Falchi R."/>
            <person name="Lucas S."/>
            <person name="Mica E."/>
            <person name="Maldonado J."/>
            <person name="Lazzari B."/>
            <person name="Bielenberg D."/>
            <person name="Pirona R."/>
            <person name="Miculan M."/>
            <person name="Barakat A."/>
            <person name="Testolin R."/>
            <person name="Stella A."/>
            <person name="Tartarini S."/>
            <person name="Tonutti P."/>
            <person name="Arus P."/>
            <person name="Orellana A."/>
            <person name="Wells C."/>
            <person name="Main D."/>
            <person name="Vizzotto G."/>
            <person name="Silva H."/>
            <person name="Salamini F."/>
            <person name="Schmutz J."/>
            <person name="Morgante M."/>
            <person name="Rokhsar D.S."/>
        </authorList>
    </citation>
    <scope>NUCLEOTIDE SEQUENCE [LARGE SCALE GENOMIC DNA]</scope>
    <source>
        <strain evidence="2">cv. Nemared</strain>
    </source>
</reference>
<dbReference type="EMBL" id="CM007651">
    <property type="protein sequence ID" value="ONI29622.1"/>
    <property type="molecule type" value="Genomic_DNA"/>
</dbReference>